<feature type="transmembrane region" description="Helical" evidence="2">
    <location>
        <begin position="103"/>
        <end position="125"/>
    </location>
</feature>
<comment type="caution">
    <text evidence="3">The sequence shown here is derived from an EMBL/GenBank/DDBJ whole genome shotgun (WGS) entry which is preliminary data.</text>
</comment>
<feature type="transmembrane region" description="Helical" evidence="2">
    <location>
        <begin position="78"/>
        <end position="97"/>
    </location>
</feature>
<keyword evidence="2" id="KW-1133">Transmembrane helix</keyword>
<evidence type="ECO:0000313" key="4">
    <source>
        <dbReference type="Proteomes" id="UP000469452"/>
    </source>
</evidence>
<gene>
    <name evidence="3" type="ORF">AaE_009466</name>
</gene>
<dbReference type="EMBL" id="VJMI01015436">
    <property type="protein sequence ID" value="KAF0728215.1"/>
    <property type="molecule type" value="Genomic_DNA"/>
</dbReference>
<accession>A0A6A5A4Y2</accession>
<evidence type="ECO:0000256" key="1">
    <source>
        <dbReference type="SAM" id="MobiDB-lite"/>
    </source>
</evidence>
<reference evidence="3 4" key="1">
    <citation type="submission" date="2019-06" db="EMBL/GenBank/DDBJ databases">
        <title>Genomics analysis of Aphanomyces spp. identifies a new class of oomycete effector associated with host adaptation.</title>
        <authorList>
            <person name="Gaulin E."/>
        </authorList>
    </citation>
    <scope>NUCLEOTIDE SEQUENCE [LARGE SCALE GENOMIC DNA]</scope>
    <source>
        <strain evidence="3 4">E</strain>
    </source>
</reference>
<dbReference type="Proteomes" id="UP000469452">
    <property type="component" value="Unassembled WGS sequence"/>
</dbReference>
<keyword evidence="2" id="KW-0812">Transmembrane</keyword>
<proteinExistence type="predicted"/>
<evidence type="ECO:0000256" key="2">
    <source>
        <dbReference type="SAM" id="Phobius"/>
    </source>
</evidence>
<protein>
    <submittedName>
        <fullName evidence="3">Uncharacterized protein</fullName>
    </submittedName>
</protein>
<organism evidence="3 4">
    <name type="scientific">Aphanomyces astaci</name>
    <name type="common">Crayfish plague agent</name>
    <dbReference type="NCBI Taxonomy" id="112090"/>
    <lineage>
        <taxon>Eukaryota</taxon>
        <taxon>Sar</taxon>
        <taxon>Stramenopiles</taxon>
        <taxon>Oomycota</taxon>
        <taxon>Saprolegniomycetes</taxon>
        <taxon>Saprolegniales</taxon>
        <taxon>Verrucalvaceae</taxon>
        <taxon>Aphanomyces</taxon>
    </lineage>
</organism>
<dbReference type="AlphaFoldDB" id="A0A6A5A4Y2"/>
<dbReference type="VEuPathDB" id="FungiDB:H257_05925"/>
<evidence type="ECO:0000313" key="3">
    <source>
        <dbReference type="EMBL" id="KAF0728215.1"/>
    </source>
</evidence>
<feature type="region of interest" description="Disordered" evidence="1">
    <location>
        <begin position="1"/>
        <end position="31"/>
    </location>
</feature>
<feature type="transmembrane region" description="Helical" evidence="2">
    <location>
        <begin position="137"/>
        <end position="157"/>
    </location>
</feature>
<sequence length="210" mass="23724">MPRTMKAAPPTDSDSSHARENYFDNSPSVQEAPFKSVQSPAAAAVVTTSALSSQPSFRGEKIRLDLSLQWANNFGIQLAMFLYFVGALAVTIVIPSLGYKVEVGLLAGGSVTILSTAAVLYTYSVMPTWKKHPNPLIFYRSLFDMGFVLVLMTTQLYKYVNPVSPCHHMLQQPMRRNLVQRRDRRLDHHDLVRERMQYRGRVHAVLPPRF</sequence>
<keyword evidence="2" id="KW-0472">Membrane</keyword>
<name>A0A6A5A4Y2_APHAT</name>